<keyword evidence="1" id="KW-0812">Transmembrane</keyword>
<dbReference type="Proteomes" id="UP000778523">
    <property type="component" value="Unassembled WGS sequence"/>
</dbReference>
<keyword evidence="1" id="KW-1133">Transmembrane helix</keyword>
<dbReference type="EMBL" id="JABCSC020000001">
    <property type="protein sequence ID" value="NSL54732.1"/>
    <property type="molecule type" value="Genomic_DNA"/>
</dbReference>
<keyword evidence="4" id="KW-1185">Reference proteome</keyword>
<dbReference type="RefSeq" id="WP_170021183.1">
    <property type="nucleotide sequence ID" value="NZ_JABCSC020000001.1"/>
</dbReference>
<accession>A0ABX2IIB1</accession>
<feature type="transmembrane region" description="Helical" evidence="1">
    <location>
        <begin position="12"/>
        <end position="30"/>
    </location>
</feature>
<name>A0ABX2IIB1_9RHOO</name>
<sequence>MKRHLSSFQTGAAAVEMAILFGVFAMLLLGTMEMGRVMFYWNTATELTRMGARMAAVCNVGEPVVAQQIAAFYPLIPANKVLLEYTPSGCTAANCTEVTVRVEAGLTINTYIPFVPLGLTLPEFRTTLPRESLASSLPGVQGGANPVCAAP</sequence>
<dbReference type="InterPro" id="IPR012495">
    <property type="entry name" value="TadE-like_dom"/>
</dbReference>
<comment type="caution">
    <text evidence="3">The sequence shown here is derived from an EMBL/GenBank/DDBJ whole genome shotgun (WGS) entry which is preliminary data.</text>
</comment>
<evidence type="ECO:0000256" key="1">
    <source>
        <dbReference type="SAM" id="Phobius"/>
    </source>
</evidence>
<organism evidence="3 4">
    <name type="scientific">Uliginosibacterium aquaticum</name>
    <dbReference type="NCBI Taxonomy" id="2731212"/>
    <lineage>
        <taxon>Bacteria</taxon>
        <taxon>Pseudomonadati</taxon>
        <taxon>Pseudomonadota</taxon>
        <taxon>Betaproteobacteria</taxon>
        <taxon>Rhodocyclales</taxon>
        <taxon>Zoogloeaceae</taxon>
        <taxon>Uliginosibacterium</taxon>
    </lineage>
</organism>
<feature type="domain" description="TadE-like" evidence="2">
    <location>
        <begin position="11"/>
        <end position="53"/>
    </location>
</feature>
<gene>
    <name evidence="3" type="ORF">HJ583_006830</name>
</gene>
<reference evidence="3 4" key="1">
    <citation type="submission" date="2020-06" db="EMBL/GenBank/DDBJ databases">
        <title>Draft genome of Uliginosibacterium sp. IMCC34675.</title>
        <authorList>
            <person name="Song J."/>
        </authorList>
    </citation>
    <scope>NUCLEOTIDE SEQUENCE [LARGE SCALE GENOMIC DNA]</scope>
    <source>
        <strain evidence="3 4">IMCC34675</strain>
    </source>
</reference>
<evidence type="ECO:0000313" key="4">
    <source>
        <dbReference type="Proteomes" id="UP000778523"/>
    </source>
</evidence>
<evidence type="ECO:0000259" key="2">
    <source>
        <dbReference type="Pfam" id="PF07811"/>
    </source>
</evidence>
<protein>
    <submittedName>
        <fullName evidence="3">Pilus assembly protein</fullName>
    </submittedName>
</protein>
<evidence type="ECO:0000313" key="3">
    <source>
        <dbReference type="EMBL" id="NSL54732.1"/>
    </source>
</evidence>
<keyword evidence="1" id="KW-0472">Membrane</keyword>
<proteinExistence type="predicted"/>
<dbReference type="Pfam" id="PF07811">
    <property type="entry name" value="TadE"/>
    <property type="match status" value="1"/>
</dbReference>